<name>A0A915CRZ5_9BILA</name>
<reference evidence="2" key="1">
    <citation type="submission" date="2022-11" db="UniProtKB">
        <authorList>
            <consortium name="WormBaseParasite"/>
        </authorList>
    </citation>
    <scope>IDENTIFICATION</scope>
</reference>
<evidence type="ECO:0000313" key="1">
    <source>
        <dbReference type="Proteomes" id="UP000887574"/>
    </source>
</evidence>
<organism evidence="1 2">
    <name type="scientific">Ditylenchus dipsaci</name>
    <dbReference type="NCBI Taxonomy" id="166011"/>
    <lineage>
        <taxon>Eukaryota</taxon>
        <taxon>Metazoa</taxon>
        <taxon>Ecdysozoa</taxon>
        <taxon>Nematoda</taxon>
        <taxon>Chromadorea</taxon>
        <taxon>Rhabditida</taxon>
        <taxon>Tylenchina</taxon>
        <taxon>Tylenchomorpha</taxon>
        <taxon>Sphaerularioidea</taxon>
        <taxon>Anguinidae</taxon>
        <taxon>Anguininae</taxon>
        <taxon>Ditylenchus</taxon>
    </lineage>
</organism>
<dbReference type="AlphaFoldDB" id="A0A915CRZ5"/>
<keyword evidence="1" id="KW-1185">Reference proteome</keyword>
<evidence type="ECO:0000313" key="2">
    <source>
        <dbReference type="WBParaSite" id="jg11575"/>
    </source>
</evidence>
<protein>
    <submittedName>
        <fullName evidence="2">Nuclease HARBI1</fullName>
    </submittedName>
</protein>
<sequence>MEIFERHYRSADPENLRSFCCFSPTYFDDLLCLVEGRLVHPLTHLGPIFPRPRLVIFLRHVAHGISYEALQHEFAIDVRTLKVICEKVAAAIVQELLDIYLSVPTTNTWLASSEEYLERFGFPHVIGAIDGNHFMRYLIVRAKNSGVLMVFHLK</sequence>
<dbReference type="WBParaSite" id="jg11575">
    <property type="protein sequence ID" value="jg11575"/>
    <property type="gene ID" value="jg11575"/>
</dbReference>
<dbReference type="Proteomes" id="UP000887574">
    <property type="component" value="Unplaced"/>
</dbReference>
<proteinExistence type="predicted"/>
<accession>A0A915CRZ5</accession>